<name>A0ABM8IZX3_9CREN</name>
<organism evidence="1 2">
    <name type="scientific">Pyrodictium abyssi</name>
    <dbReference type="NCBI Taxonomy" id="54256"/>
    <lineage>
        <taxon>Archaea</taxon>
        <taxon>Thermoproteota</taxon>
        <taxon>Thermoprotei</taxon>
        <taxon>Desulfurococcales</taxon>
        <taxon>Pyrodictiaceae</taxon>
        <taxon>Pyrodictium</taxon>
    </lineage>
</organism>
<proteinExistence type="predicted"/>
<keyword evidence="2" id="KW-1185">Reference proteome</keyword>
<reference evidence="1 2" key="1">
    <citation type="submission" date="2023-09" db="EMBL/GenBank/DDBJ databases">
        <title>Pyrofollis japonicus gen. nov. sp. nov., a novel member of the family Pyrodictiaceae isolated from the Iheya North hydrothermal field.</title>
        <authorList>
            <person name="Miyazaki U."/>
            <person name="Sanari M."/>
            <person name="Tame A."/>
            <person name="Kitajima M."/>
            <person name="Okamoto A."/>
            <person name="Sawayama S."/>
            <person name="Miyazaki J."/>
            <person name="Takai K."/>
            <person name="Nakagawa S."/>
        </authorList>
    </citation>
    <scope>NUCLEOTIDE SEQUENCE [LARGE SCALE GENOMIC DNA]</scope>
    <source>
        <strain evidence="1 2">AV2</strain>
    </source>
</reference>
<accession>A0ABM8IZX3</accession>
<protein>
    <submittedName>
        <fullName evidence="1">Uncharacterized protein</fullName>
    </submittedName>
</protein>
<dbReference type="Proteomes" id="UP001341135">
    <property type="component" value="Chromosome"/>
</dbReference>
<dbReference type="RefSeq" id="WP_338248629.1">
    <property type="nucleotide sequence ID" value="NZ_AP028907.1"/>
</dbReference>
<sequence>MANRVLVPFHLARLGDRVVGMDAFFWPSLEKRYRVVLLVHPAERLGGTPAGACMLPVRVSAEEQVEEVRSIARRRPEKPRIHRAPLWRRIAWLFMPMGVLRDGQEDILELSEELQAVGLARALRGLEPLGETRYAVFEHVEAEQGGLLLPLDESMRRIYLELARRDQGYQQALEDARC</sequence>
<evidence type="ECO:0000313" key="2">
    <source>
        <dbReference type="Proteomes" id="UP001341135"/>
    </source>
</evidence>
<gene>
    <name evidence="1" type="ORF">PABY_14250</name>
</gene>
<dbReference type="EMBL" id="AP028907">
    <property type="protein sequence ID" value="BES81858.1"/>
    <property type="molecule type" value="Genomic_DNA"/>
</dbReference>
<dbReference type="GeneID" id="89289436"/>
<evidence type="ECO:0000313" key="1">
    <source>
        <dbReference type="EMBL" id="BES81858.1"/>
    </source>
</evidence>